<evidence type="ECO:0000256" key="4">
    <source>
        <dbReference type="ARBA" id="ARBA00022844"/>
    </source>
</evidence>
<keyword evidence="5" id="KW-0261">Viral envelope protein</keyword>
<comment type="subcellular location">
    <subcellularLocation>
        <location evidence="1">Virion membrane</location>
        <topology evidence="1">Single-pass type I membrane protein</topology>
    </subcellularLocation>
</comment>
<keyword evidence="8" id="KW-0325">Glycoprotein</keyword>
<evidence type="ECO:0000256" key="6">
    <source>
        <dbReference type="ARBA" id="ARBA00022989"/>
    </source>
</evidence>
<gene>
    <name evidence="12" type="primary">G protein</name>
</gene>
<evidence type="ECO:0000256" key="7">
    <source>
        <dbReference type="ARBA" id="ARBA00023136"/>
    </source>
</evidence>
<keyword evidence="3" id="KW-0732">Signal</keyword>
<name>A0A347ZKI7_9RHAB</name>
<keyword evidence="4" id="KW-0946">Virion</keyword>
<accession>A0A347ZKI7</accession>
<sequence>MHVIIPVLMITAFKAINFNELLCPDGKEMKVDESNFGLLNKYMAPEYDINEGSLNPYEIKGRDCYSAVFKTGCKFHYFGSNDIIQVIEKKTTDRKNCNQVSTDVLTFPEANCVSGLFDNSYHYKEIEYIVTKPRSYMYDPSTGEIVDDKNIFDKKVDNVYHYKDNKGYWTMDETQPATTCETFKQHESSEVEVKIWKSRMNNKSLIDLGGKIYDMDELCYHDHCGVKIAVTKDHVYFKLPTNLEIRKCSFDYKKVYLQSEIIQEKSELKDCLEAKIDMAWMKSINYEDLKKFNPSSSGIHPVYKLNNNNTLMKALAKYSEVNTTELHKYLEWVRCGNKTKCTYNGVIKADLVEIYGQKLTEKDFAVHVDELKVGIKAYPRDTINHSDHTEEKTYLKSDNSFVSLFFIAAPWISEGILILIIVCILIKYIKPKNRRHRDIFLRRNNQDFESW</sequence>
<evidence type="ECO:0000256" key="3">
    <source>
        <dbReference type="ARBA" id="ARBA00022729"/>
    </source>
</evidence>
<evidence type="ECO:0000256" key="2">
    <source>
        <dbReference type="ARBA" id="ARBA00022692"/>
    </source>
</evidence>
<proteinExistence type="predicted"/>
<evidence type="ECO:0000259" key="11">
    <source>
        <dbReference type="Pfam" id="PF24833"/>
    </source>
</evidence>
<evidence type="ECO:0000256" key="9">
    <source>
        <dbReference type="SAM" id="Phobius"/>
    </source>
</evidence>
<dbReference type="GO" id="GO:0019031">
    <property type="term" value="C:viral envelope"/>
    <property type="evidence" value="ECO:0007669"/>
    <property type="project" value="UniProtKB-KW"/>
</dbReference>
<evidence type="ECO:0000259" key="10">
    <source>
        <dbReference type="Pfam" id="PF00974"/>
    </source>
</evidence>
<feature type="domain" description="Spike glycoprotein fusion" evidence="10">
    <location>
        <begin position="60"/>
        <end position="148"/>
    </location>
</feature>
<dbReference type="SUPFAM" id="SSF161008">
    <property type="entry name" value="Viral glycoprotein ectodomain-like"/>
    <property type="match status" value="1"/>
</dbReference>
<dbReference type="EMBL" id="LC270812">
    <property type="protein sequence ID" value="BBB04261.1"/>
    <property type="molecule type" value="Genomic_RNA"/>
</dbReference>
<dbReference type="InterPro" id="IPR001903">
    <property type="entry name" value="Rhabdo_glycop_FD"/>
</dbReference>
<evidence type="ECO:0000256" key="8">
    <source>
        <dbReference type="ARBA" id="ARBA00023180"/>
    </source>
</evidence>
<feature type="transmembrane region" description="Helical" evidence="9">
    <location>
        <begin position="401"/>
        <end position="426"/>
    </location>
</feature>
<evidence type="ECO:0000256" key="1">
    <source>
        <dbReference type="ARBA" id="ARBA00004563"/>
    </source>
</evidence>
<keyword evidence="6 9" id="KW-1133">Transmembrane helix</keyword>
<feature type="domain" description="Spike glycoprotein G central" evidence="11">
    <location>
        <begin position="254"/>
        <end position="342"/>
    </location>
</feature>
<evidence type="ECO:0000256" key="5">
    <source>
        <dbReference type="ARBA" id="ARBA00022879"/>
    </source>
</evidence>
<dbReference type="Pfam" id="PF00974">
    <property type="entry name" value="Rhabdo_glycop_FD"/>
    <property type="match status" value="1"/>
</dbReference>
<protein>
    <submittedName>
        <fullName evidence="12">G protein protein</fullName>
    </submittedName>
</protein>
<evidence type="ECO:0000313" key="12">
    <source>
        <dbReference type="EMBL" id="BBB04261.1"/>
    </source>
</evidence>
<dbReference type="InterPro" id="IPR055447">
    <property type="entry name" value="Rhabdo_glycop_CD"/>
</dbReference>
<keyword evidence="2 9" id="KW-0812">Transmembrane</keyword>
<keyword evidence="7 9" id="KW-0472">Membrane</keyword>
<dbReference type="GO" id="GO:0055036">
    <property type="term" value="C:virion membrane"/>
    <property type="evidence" value="ECO:0007669"/>
    <property type="project" value="UniProtKB-SubCell"/>
</dbReference>
<organism evidence="12">
    <name type="scientific">Menghai virus</name>
    <dbReference type="NCBI Taxonomy" id="1919071"/>
    <lineage>
        <taxon>Viruses</taxon>
        <taxon>Riboviria</taxon>
        <taxon>Orthornavirae</taxon>
        <taxon>Negarnaviricota</taxon>
        <taxon>Haploviricotina</taxon>
        <taxon>Monjiviricetes</taxon>
        <taxon>Mononegavirales</taxon>
        <taxon>Rhabdoviridae</taxon>
        <taxon>Alpharhabdovirinae</taxon>
        <taxon>Almendravirus</taxon>
        <taxon>Almendravirus menghai</taxon>
    </lineage>
</organism>
<reference evidence="12" key="1">
    <citation type="journal article" date="2018" name="Heliyon">
        <title>Persistent viruses in mosquito cultured cell line suppress multiplication of flaviviruses.</title>
        <authorList>
            <person name="Fujita R."/>
            <person name="Kato F."/>
            <person name="Kobayashi D."/>
            <person name="Murota K."/>
            <person name="Takasaki T."/>
            <person name="Tajima S."/>
            <person name="Lim C.K."/>
            <person name="Saijo M."/>
            <person name="Isawa H."/>
            <person name="Sawabe K."/>
        </authorList>
    </citation>
    <scope>NUCLEOTIDE SEQUENCE</scope>
    <source>
        <strain evidence="12">Kunoichi</strain>
    </source>
</reference>
<dbReference type="Pfam" id="PF24833">
    <property type="entry name" value="Rhabdo_glycop_CD"/>
    <property type="match status" value="1"/>
</dbReference>